<dbReference type="EMBL" id="ML991771">
    <property type="protein sequence ID" value="KAF2239894.1"/>
    <property type="molecule type" value="Genomic_DNA"/>
</dbReference>
<evidence type="ECO:0000313" key="1">
    <source>
        <dbReference type="EMBL" id="KAF2239894.1"/>
    </source>
</evidence>
<name>A0A6A6HP24_VIRVR</name>
<reference evidence="1" key="1">
    <citation type="journal article" date="2020" name="Stud. Mycol.">
        <title>101 Dothideomycetes genomes: a test case for predicting lifestyles and emergence of pathogens.</title>
        <authorList>
            <person name="Haridas S."/>
            <person name="Albert R."/>
            <person name="Binder M."/>
            <person name="Bloem J."/>
            <person name="Labutti K."/>
            <person name="Salamov A."/>
            <person name="Andreopoulos B."/>
            <person name="Baker S."/>
            <person name="Barry K."/>
            <person name="Bills G."/>
            <person name="Bluhm B."/>
            <person name="Cannon C."/>
            <person name="Castanera R."/>
            <person name="Culley D."/>
            <person name="Daum C."/>
            <person name="Ezra D."/>
            <person name="Gonzalez J."/>
            <person name="Henrissat B."/>
            <person name="Kuo A."/>
            <person name="Liang C."/>
            <person name="Lipzen A."/>
            <person name="Lutzoni F."/>
            <person name="Magnuson J."/>
            <person name="Mondo S."/>
            <person name="Nolan M."/>
            <person name="Ohm R."/>
            <person name="Pangilinan J."/>
            <person name="Park H.-J."/>
            <person name="Ramirez L."/>
            <person name="Alfaro M."/>
            <person name="Sun H."/>
            <person name="Tritt A."/>
            <person name="Yoshinaga Y."/>
            <person name="Zwiers L.-H."/>
            <person name="Turgeon B."/>
            <person name="Goodwin S."/>
            <person name="Spatafora J."/>
            <person name="Crous P."/>
            <person name="Grigoriev I."/>
        </authorList>
    </citation>
    <scope>NUCLEOTIDE SEQUENCE</scope>
    <source>
        <strain evidence="1">Tuck. ex Michener</strain>
    </source>
</reference>
<evidence type="ECO:0000313" key="2">
    <source>
        <dbReference type="Proteomes" id="UP000800092"/>
    </source>
</evidence>
<dbReference type="OrthoDB" id="4330301at2759"/>
<dbReference type="CDD" id="cd22893">
    <property type="entry name" value="PlcA-like"/>
    <property type="match status" value="1"/>
</dbReference>
<organism evidence="1 2">
    <name type="scientific">Viridothelium virens</name>
    <name type="common">Speckled blister lichen</name>
    <name type="synonym">Trypethelium virens</name>
    <dbReference type="NCBI Taxonomy" id="1048519"/>
    <lineage>
        <taxon>Eukaryota</taxon>
        <taxon>Fungi</taxon>
        <taxon>Dikarya</taxon>
        <taxon>Ascomycota</taxon>
        <taxon>Pezizomycotina</taxon>
        <taxon>Dothideomycetes</taxon>
        <taxon>Dothideomycetes incertae sedis</taxon>
        <taxon>Trypetheliales</taxon>
        <taxon>Trypetheliaceae</taxon>
        <taxon>Viridothelium</taxon>
    </lineage>
</organism>
<dbReference type="Proteomes" id="UP000800092">
    <property type="component" value="Unassembled WGS sequence"/>
</dbReference>
<gene>
    <name evidence="1" type="ORF">EV356DRAFT_495711</name>
</gene>
<dbReference type="InterPro" id="IPR049756">
    <property type="entry name" value="PlcA-like_dom"/>
</dbReference>
<accession>A0A6A6HP24</accession>
<sequence length="183" mass="21046">MSAFADHYLGDCFAAGHIRTPRRFLHAGDMGGWAAKVPFNAVMFAKDMCSKYMHDEDNALGLTVRNRKGEIWKAYGDKQMFEPINDDNRQRLARCLQASADEVFACYLARKIIVDDANEYAAWYHAPVVDAALDGHNHSPLFTREGHIRAEIDNPGCWKHKLSWKWWATVYNDLRTCPTFKKY</sequence>
<dbReference type="AlphaFoldDB" id="A0A6A6HP24"/>
<protein>
    <submittedName>
        <fullName evidence="1">Uncharacterized protein</fullName>
    </submittedName>
</protein>
<proteinExistence type="predicted"/>
<keyword evidence="2" id="KW-1185">Reference proteome</keyword>